<dbReference type="KEGG" id="tad:TRIADDRAFT_27874"/>
<organism evidence="6 7">
    <name type="scientific">Trichoplax adhaerens</name>
    <name type="common">Trichoplax reptans</name>
    <dbReference type="NCBI Taxonomy" id="10228"/>
    <lineage>
        <taxon>Eukaryota</taxon>
        <taxon>Metazoa</taxon>
        <taxon>Placozoa</taxon>
        <taxon>Uniplacotomia</taxon>
        <taxon>Trichoplacea</taxon>
        <taxon>Trichoplacidae</taxon>
        <taxon>Trichoplax</taxon>
    </lineage>
</organism>
<feature type="domain" description="Protein kinase" evidence="5">
    <location>
        <begin position="102"/>
        <end position="354"/>
    </location>
</feature>
<dbReference type="OrthoDB" id="10252171at2759"/>
<dbReference type="InterPro" id="IPR017441">
    <property type="entry name" value="Protein_kinase_ATP_BS"/>
</dbReference>
<evidence type="ECO:0000313" key="7">
    <source>
        <dbReference type="Proteomes" id="UP000009022"/>
    </source>
</evidence>
<dbReference type="GO" id="GO:0004674">
    <property type="term" value="F:protein serine/threonine kinase activity"/>
    <property type="evidence" value="ECO:0000318"/>
    <property type="project" value="GO_Central"/>
</dbReference>
<protein>
    <recommendedName>
        <fullName evidence="5">Protein kinase domain-containing protein</fullName>
    </recommendedName>
</protein>
<keyword evidence="1 3" id="KW-0547">Nucleotide-binding</keyword>
<evidence type="ECO:0000256" key="3">
    <source>
        <dbReference type="PROSITE-ProRule" id="PRU10141"/>
    </source>
</evidence>
<dbReference type="InterPro" id="IPR011009">
    <property type="entry name" value="Kinase-like_dom_sf"/>
</dbReference>
<dbReference type="RefSeq" id="XP_002114515.1">
    <property type="nucleotide sequence ID" value="XM_002114479.1"/>
</dbReference>
<dbReference type="HOGENOM" id="CLU_000288_63_52_1"/>
<dbReference type="SUPFAM" id="SSF56112">
    <property type="entry name" value="Protein kinase-like (PK-like)"/>
    <property type="match status" value="1"/>
</dbReference>
<dbReference type="FunFam" id="3.30.200.20:FF:000346">
    <property type="entry name" value="PAS domain-containing serine/threonine-protein kinase"/>
    <property type="match status" value="1"/>
</dbReference>
<keyword evidence="7" id="KW-1185">Reference proteome</keyword>
<dbReference type="STRING" id="10228.B3S292"/>
<dbReference type="SMART" id="SM00220">
    <property type="entry name" value="S_TKc"/>
    <property type="match status" value="1"/>
</dbReference>
<feature type="non-terminal residue" evidence="6">
    <location>
        <position position="1"/>
    </location>
</feature>
<dbReference type="PANTHER" id="PTHR24346:SF51">
    <property type="entry name" value="PAS DOMAIN-CONTAINING SERINE_THREONINE-PROTEIN KINASE"/>
    <property type="match status" value="1"/>
</dbReference>
<comment type="similarity">
    <text evidence="4">Belongs to the protein kinase superfamily.</text>
</comment>
<evidence type="ECO:0000256" key="1">
    <source>
        <dbReference type="ARBA" id="ARBA00022741"/>
    </source>
</evidence>
<evidence type="ECO:0000256" key="2">
    <source>
        <dbReference type="ARBA" id="ARBA00022840"/>
    </source>
</evidence>
<evidence type="ECO:0000256" key="4">
    <source>
        <dbReference type="RuleBase" id="RU000304"/>
    </source>
</evidence>
<dbReference type="GO" id="GO:0005634">
    <property type="term" value="C:nucleus"/>
    <property type="evidence" value="ECO:0000318"/>
    <property type="project" value="GO_Central"/>
</dbReference>
<dbReference type="PANTHER" id="PTHR24346">
    <property type="entry name" value="MAP/MICROTUBULE AFFINITY-REGULATING KINASE"/>
    <property type="match status" value="1"/>
</dbReference>
<dbReference type="AlphaFoldDB" id="B3S292"/>
<dbReference type="PhylomeDB" id="B3S292"/>
<dbReference type="PROSITE" id="PS00107">
    <property type="entry name" value="PROTEIN_KINASE_ATP"/>
    <property type="match status" value="1"/>
</dbReference>
<dbReference type="GeneID" id="6755415"/>
<evidence type="ECO:0000259" key="5">
    <source>
        <dbReference type="PROSITE" id="PS50011"/>
    </source>
</evidence>
<dbReference type="GO" id="GO:0005737">
    <property type="term" value="C:cytoplasm"/>
    <property type="evidence" value="ECO:0000318"/>
    <property type="project" value="GO_Central"/>
</dbReference>
<dbReference type="InterPro" id="IPR008271">
    <property type="entry name" value="Ser/Thr_kinase_AS"/>
</dbReference>
<dbReference type="PROSITE" id="PS50011">
    <property type="entry name" value="PROTEIN_KINASE_DOM"/>
    <property type="match status" value="1"/>
</dbReference>
<dbReference type="Gene3D" id="3.30.200.20">
    <property type="entry name" value="Phosphorylase Kinase, domain 1"/>
    <property type="match status" value="1"/>
</dbReference>
<dbReference type="OMA" id="WNNEVPR"/>
<accession>B3S292</accession>
<dbReference type="GO" id="GO:0005829">
    <property type="term" value="C:cytosol"/>
    <property type="evidence" value="ECO:0000318"/>
    <property type="project" value="GO_Central"/>
</dbReference>
<keyword evidence="4" id="KW-0723">Serine/threonine-protein kinase</keyword>
<dbReference type="PROSITE" id="PS00108">
    <property type="entry name" value="PROTEIN_KINASE_ST"/>
    <property type="match status" value="1"/>
</dbReference>
<dbReference type="GO" id="GO:0005524">
    <property type="term" value="F:ATP binding"/>
    <property type="evidence" value="ECO:0007669"/>
    <property type="project" value="UniProtKB-UniRule"/>
</dbReference>
<dbReference type="eggNOG" id="KOG1152">
    <property type="taxonomic scope" value="Eukaryota"/>
</dbReference>
<proteinExistence type="inferred from homology"/>
<name>B3S292_TRIAD</name>
<gene>
    <name evidence="6" type="ORF">TRIADDRAFT_27874</name>
</gene>
<keyword evidence="4" id="KW-0418">Kinase</keyword>
<reference evidence="6 7" key="1">
    <citation type="journal article" date="2008" name="Nature">
        <title>The Trichoplax genome and the nature of placozoans.</title>
        <authorList>
            <person name="Srivastava M."/>
            <person name="Begovic E."/>
            <person name="Chapman J."/>
            <person name="Putnam N.H."/>
            <person name="Hellsten U."/>
            <person name="Kawashima T."/>
            <person name="Kuo A."/>
            <person name="Mitros T."/>
            <person name="Salamov A."/>
            <person name="Carpenter M.L."/>
            <person name="Signorovitch A.Y."/>
            <person name="Moreno M.A."/>
            <person name="Kamm K."/>
            <person name="Grimwood J."/>
            <person name="Schmutz J."/>
            <person name="Shapiro H."/>
            <person name="Grigoriev I.V."/>
            <person name="Buss L.W."/>
            <person name="Schierwater B."/>
            <person name="Dellaporta S.L."/>
            <person name="Rokhsar D.S."/>
        </authorList>
    </citation>
    <scope>NUCLEOTIDE SEQUENCE [LARGE SCALE GENOMIC DNA]</scope>
    <source>
        <strain evidence="6 7">Grell-BS-1999</strain>
    </source>
</reference>
<feature type="binding site" evidence="3">
    <location>
        <position position="131"/>
    </location>
    <ligand>
        <name>ATP</name>
        <dbReference type="ChEBI" id="CHEBI:30616"/>
    </ligand>
</feature>
<keyword evidence="2 3" id="KW-0067">ATP-binding</keyword>
<dbReference type="Gene3D" id="1.10.510.10">
    <property type="entry name" value="Transferase(Phosphotransferase) domain 1"/>
    <property type="match status" value="1"/>
</dbReference>
<sequence length="424" mass="48617">KIKEGCFVGVAIHKDGNFLGIIFQIKRIVLDNDKVIYCTWIARDPDDLGEYGRMSASMTLGSSFNSSLYATPMKDIPTRPPSQSVEYESEDEPWHGSYDKHYTTLETLGKGAFGFVQLAERKSDKKSCVVKFIQKSKIFNESWMNIEKYGKVPLEIYFLSQLNHPNIVRMIDAFENKDYFQVVMEKHGSGIDLFEFIECGPDFDEALASYIFRQIVAAVAYLHQLDIVHRDIKDENIIINEMFRVKLIDFGSAAFIEPGKLFSTFCGTVEYCAPEVLLGNKYPGPELDIFALGVTLYTLTFGENPYLDPEETIKSKLKPPFQVTKALFGVISWLLHPNPNERATIWDIEKNQWVNQPINITHYSWDKVTHQQLLINRKSQGTEQLDDANDGDSWDDSDSEVQLHHEMKKYLEVNNEANRLNSTF</sequence>
<dbReference type="FunFam" id="1.10.510.10:FF:000351">
    <property type="entry name" value="PAS domain-containing serine/threonine-protein kinase"/>
    <property type="match status" value="1"/>
</dbReference>
<dbReference type="Proteomes" id="UP000009022">
    <property type="component" value="Unassembled WGS sequence"/>
</dbReference>
<dbReference type="Pfam" id="PF00069">
    <property type="entry name" value="Pkinase"/>
    <property type="match status" value="1"/>
</dbReference>
<dbReference type="EMBL" id="DS985247">
    <property type="protein sequence ID" value="EDV23605.1"/>
    <property type="molecule type" value="Genomic_DNA"/>
</dbReference>
<dbReference type="InParanoid" id="B3S292"/>
<dbReference type="GO" id="GO:0035556">
    <property type="term" value="P:intracellular signal transduction"/>
    <property type="evidence" value="ECO:0000318"/>
    <property type="project" value="GO_Central"/>
</dbReference>
<evidence type="ECO:0000313" key="6">
    <source>
        <dbReference type="EMBL" id="EDV23605.1"/>
    </source>
</evidence>
<keyword evidence="4" id="KW-0808">Transferase</keyword>
<dbReference type="CTD" id="6755415"/>
<dbReference type="InterPro" id="IPR000719">
    <property type="entry name" value="Prot_kinase_dom"/>
</dbReference>
<dbReference type="GO" id="GO:0045719">
    <property type="term" value="P:negative regulation of glycogen biosynthetic process"/>
    <property type="evidence" value="ECO:0000318"/>
    <property type="project" value="GO_Central"/>
</dbReference>